<dbReference type="RefSeq" id="WP_192285349.1">
    <property type="nucleotide sequence ID" value="NZ_JBHSTT010000008.1"/>
</dbReference>
<evidence type="ECO:0000313" key="2">
    <source>
        <dbReference type="Proteomes" id="UP001596237"/>
    </source>
</evidence>
<sequence length="72" mass="8254">MAEGSEKPVDIFEMLLRKTMTKAVISELESERPRNDDIIARLIDYETRAQQERLSSQTLQAFLSGRRVLGKS</sequence>
<dbReference type="Proteomes" id="UP001596237">
    <property type="component" value="Unassembled WGS sequence"/>
</dbReference>
<reference evidence="2" key="1">
    <citation type="journal article" date="2019" name="Int. J. Syst. Evol. Microbiol.">
        <title>The Global Catalogue of Microorganisms (GCM) 10K type strain sequencing project: providing services to taxonomists for standard genome sequencing and annotation.</title>
        <authorList>
            <consortium name="The Broad Institute Genomics Platform"/>
            <consortium name="The Broad Institute Genome Sequencing Center for Infectious Disease"/>
            <person name="Wu L."/>
            <person name="Ma J."/>
        </authorList>
    </citation>
    <scope>NUCLEOTIDE SEQUENCE [LARGE SCALE GENOMIC DNA]</scope>
    <source>
        <strain evidence="2">CCUG 36916</strain>
    </source>
</reference>
<comment type="caution">
    <text evidence="1">The sequence shown here is derived from an EMBL/GenBank/DDBJ whole genome shotgun (WGS) entry which is preliminary data.</text>
</comment>
<evidence type="ECO:0000313" key="1">
    <source>
        <dbReference type="EMBL" id="MFC6388285.1"/>
    </source>
</evidence>
<accession>A0ABW1WMD9</accession>
<organism evidence="1 2">
    <name type="scientific">Methylorubrum zatmanii</name>
    <dbReference type="NCBI Taxonomy" id="29429"/>
    <lineage>
        <taxon>Bacteria</taxon>
        <taxon>Pseudomonadati</taxon>
        <taxon>Pseudomonadota</taxon>
        <taxon>Alphaproteobacteria</taxon>
        <taxon>Hyphomicrobiales</taxon>
        <taxon>Methylobacteriaceae</taxon>
        <taxon>Methylorubrum</taxon>
    </lineage>
</organism>
<protein>
    <submittedName>
        <fullName evidence="1">Uncharacterized protein</fullName>
    </submittedName>
</protein>
<gene>
    <name evidence="1" type="ORF">ACFQDP_02765</name>
</gene>
<name>A0ABW1WMD9_9HYPH</name>
<dbReference type="EMBL" id="JBHSTT010000008">
    <property type="protein sequence ID" value="MFC6388285.1"/>
    <property type="molecule type" value="Genomic_DNA"/>
</dbReference>
<keyword evidence="2" id="KW-1185">Reference proteome</keyword>
<proteinExistence type="predicted"/>